<gene>
    <name evidence="2" type="ORF">MUN68_013455</name>
</gene>
<reference evidence="2 3" key="1">
    <citation type="submission" date="2023-01" db="EMBL/GenBank/DDBJ databases">
        <title>Psychroserpens ponticola sp. nov., isolated from seawater.</title>
        <authorList>
            <person name="Kristyanto S."/>
            <person name="Jung J."/>
            <person name="Kim J.M."/>
            <person name="Jeon C.O."/>
        </authorList>
    </citation>
    <scope>NUCLEOTIDE SEQUENCE [LARGE SCALE GENOMIC DNA]</scope>
    <source>
        <strain evidence="2 3">MSW6</strain>
    </source>
</reference>
<evidence type="ECO:0000256" key="1">
    <source>
        <dbReference type="SAM" id="Phobius"/>
    </source>
</evidence>
<dbReference type="EMBL" id="CP116221">
    <property type="protein sequence ID" value="WCO01065.1"/>
    <property type="molecule type" value="Genomic_DNA"/>
</dbReference>
<dbReference type="RefSeq" id="WP_249996762.1">
    <property type="nucleotide sequence ID" value="NZ_CP116221.1"/>
</dbReference>
<evidence type="ECO:0000313" key="3">
    <source>
        <dbReference type="Proteomes" id="UP001202717"/>
    </source>
</evidence>
<keyword evidence="3" id="KW-1185">Reference proteome</keyword>
<sequence>MIKKIVFWSLGIIASLAILFIFYLIFIVKIGPVDTSKKNSIEVSGVIDSLYEGGVKDLVIKLKDDSNIYYINRALENGFDLDDVNTTLLGKEITLWHSKSWNGSDGGHMMQLKHKDSIYFTEWKTPLPSNN</sequence>
<name>A0ABY7RZE9_9FLAO</name>
<proteinExistence type="predicted"/>
<dbReference type="Proteomes" id="UP001202717">
    <property type="component" value="Chromosome"/>
</dbReference>
<keyword evidence="1" id="KW-0812">Transmembrane</keyword>
<protein>
    <submittedName>
        <fullName evidence="2">Uncharacterized protein</fullName>
    </submittedName>
</protein>
<keyword evidence="1" id="KW-1133">Transmembrane helix</keyword>
<feature type="transmembrane region" description="Helical" evidence="1">
    <location>
        <begin position="6"/>
        <end position="28"/>
    </location>
</feature>
<evidence type="ECO:0000313" key="2">
    <source>
        <dbReference type="EMBL" id="WCO01065.1"/>
    </source>
</evidence>
<keyword evidence="1" id="KW-0472">Membrane</keyword>
<organism evidence="2 3">
    <name type="scientific">Psychroserpens ponticola</name>
    <dbReference type="NCBI Taxonomy" id="2932268"/>
    <lineage>
        <taxon>Bacteria</taxon>
        <taxon>Pseudomonadati</taxon>
        <taxon>Bacteroidota</taxon>
        <taxon>Flavobacteriia</taxon>
        <taxon>Flavobacteriales</taxon>
        <taxon>Flavobacteriaceae</taxon>
        <taxon>Psychroserpens</taxon>
    </lineage>
</organism>
<accession>A0ABY7RZE9</accession>